<feature type="compositionally biased region" description="Polar residues" evidence="1">
    <location>
        <begin position="326"/>
        <end position="337"/>
    </location>
</feature>
<dbReference type="EMBL" id="JBAWTH010000079">
    <property type="protein sequence ID" value="KAL2279079.1"/>
    <property type="molecule type" value="Genomic_DNA"/>
</dbReference>
<gene>
    <name evidence="2" type="ORF">FJTKL_13656</name>
</gene>
<feature type="compositionally biased region" description="Basic and acidic residues" evidence="1">
    <location>
        <begin position="198"/>
        <end position="207"/>
    </location>
</feature>
<feature type="compositionally biased region" description="Basic and acidic residues" evidence="1">
    <location>
        <begin position="347"/>
        <end position="362"/>
    </location>
</feature>
<accession>A0ABR4E9G2</accession>
<feature type="region of interest" description="Disordered" evidence="1">
    <location>
        <begin position="288"/>
        <end position="362"/>
    </location>
</feature>
<dbReference type="Proteomes" id="UP001600888">
    <property type="component" value="Unassembled WGS sequence"/>
</dbReference>
<proteinExistence type="predicted"/>
<protein>
    <submittedName>
        <fullName evidence="2">Uncharacterized protein</fullName>
    </submittedName>
</protein>
<sequence>MAAAPGGADRWALFLRERRMKDKLRRLRNDFKGCYCPPGCRGGPQNHVGVDPTSVPAQARPGPYVRADSDMPMTRYRSQERRHASCEVRAEARGTSDILLYRSGERATLRMSLQVHTDVSSGGRVGHYAEMFLTRHGHPEEFIGLIESWLVGRTSDEWEDTYLEEYGGWTGSMSSMRVFMQQIYGQLESPEDGSESPEQTRPRDENGRLLPRPGVRDEFSAPWSMLIHNVDRPLTVLLEPGLLKAHFENEWRDPSGSEMDMVDQISVICRAYARNGFMRLSAELPHMGRRVEPGDHPAAPGDVNIDPPAPPDTDLSTPSPLRDPTAVTSQSPESPSGQRRRRRRRERLPDFILRQREEREGE</sequence>
<evidence type="ECO:0000256" key="1">
    <source>
        <dbReference type="SAM" id="MobiDB-lite"/>
    </source>
</evidence>
<name>A0ABR4E9G2_9PEZI</name>
<reference evidence="2 3" key="1">
    <citation type="submission" date="2024-03" db="EMBL/GenBank/DDBJ databases">
        <title>A high-quality draft genome sequence of Diaporthe vaccinii, a causative agent of upright dieback and viscid rot disease in cranberry plants.</title>
        <authorList>
            <person name="Sarrasin M."/>
            <person name="Lang B.F."/>
            <person name="Burger G."/>
        </authorList>
    </citation>
    <scope>NUCLEOTIDE SEQUENCE [LARGE SCALE GENOMIC DNA]</scope>
    <source>
        <strain evidence="2 3">IS7</strain>
    </source>
</reference>
<organism evidence="2 3">
    <name type="scientific">Diaporthe vaccinii</name>
    <dbReference type="NCBI Taxonomy" id="105482"/>
    <lineage>
        <taxon>Eukaryota</taxon>
        <taxon>Fungi</taxon>
        <taxon>Dikarya</taxon>
        <taxon>Ascomycota</taxon>
        <taxon>Pezizomycotina</taxon>
        <taxon>Sordariomycetes</taxon>
        <taxon>Sordariomycetidae</taxon>
        <taxon>Diaporthales</taxon>
        <taxon>Diaporthaceae</taxon>
        <taxon>Diaporthe</taxon>
        <taxon>Diaporthe eres species complex</taxon>
    </lineage>
</organism>
<evidence type="ECO:0000313" key="2">
    <source>
        <dbReference type="EMBL" id="KAL2279079.1"/>
    </source>
</evidence>
<keyword evidence="3" id="KW-1185">Reference proteome</keyword>
<feature type="region of interest" description="Disordered" evidence="1">
    <location>
        <begin position="188"/>
        <end position="214"/>
    </location>
</feature>
<comment type="caution">
    <text evidence="2">The sequence shown here is derived from an EMBL/GenBank/DDBJ whole genome shotgun (WGS) entry which is preliminary data.</text>
</comment>
<evidence type="ECO:0000313" key="3">
    <source>
        <dbReference type="Proteomes" id="UP001600888"/>
    </source>
</evidence>